<proteinExistence type="predicted"/>
<accession>A0ABT1LLP9</accession>
<dbReference type="Proteomes" id="UP001524318">
    <property type="component" value="Unassembled WGS sequence"/>
</dbReference>
<dbReference type="RefSeq" id="WP_254748628.1">
    <property type="nucleotide sequence ID" value="NZ_JANCLV010000003.1"/>
</dbReference>
<organism evidence="2 3">
    <name type="scientific">Pseudarthrobacter humi</name>
    <dbReference type="NCBI Taxonomy" id="2952523"/>
    <lineage>
        <taxon>Bacteria</taxon>
        <taxon>Bacillati</taxon>
        <taxon>Actinomycetota</taxon>
        <taxon>Actinomycetes</taxon>
        <taxon>Micrococcales</taxon>
        <taxon>Micrococcaceae</taxon>
        <taxon>Pseudarthrobacter</taxon>
    </lineage>
</organism>
<gene>
    <name evidence="2" type="ORF">NFC73_06445</name>
</gene>
<protein>
    <submittedName>
        <fullName evidence="2">Uncharacterized protein</fullName>
    </submittedName>
</protein>
<comment type="caution">
    <text evidence="2">The sequence shown here is derived from an EMBL/GenBank/DDBJ whole genome shotgun (WGS) entry which is preliminary data.</text>
</comment>
<sequence>MVDTQEAFQEATDAGLEPREPGSKDHLVRVTPSEVSGRRFVITPPSR</sequence>
<reference evidence="2 3" key="1">
    <citation type="submission" date="2022-06" db="EMBL/GenBank/DDBJ databases">
        <title>Pseudarthrobacter sp. strain RMG13 Genome sequencing and assembly.</title>
        <authorList>
            <person name="Kim I."/>
        </authorList>
    </citation>
    <scope>NUCLEOTIDE SEQUENCE [LARGE SCALE GENOMIC DNA]</scope>
    <source>
        <strain evidence="2 3">RMG13</strain>
    </source>
</reference>
<keyword evidence="3" id="KW-1185">Reference proteome</keyword>
<dbReference type="Gene3D" id="2.30.110.10">
    <property type="entry name" value="Electron Transport, Fmn-binding Protein, Chain A"/>
    <property type="match status" value="1"/>
</dbReference>
<evidence type="ECO:0000313" key="3">
    <source>
        <dbReference type="Proteomes" id="UP001524318"/>
    </source>
</evidence>
<evidence type="ECO:0000313" key="2">
    <source>
        <dbReference type="EMBL" id="MCP8999379.1"/>
    </source>
</evidence>
<evidence type="ECO:0000256" key="1">
    <source>
        <dbReference type="SAM" id="MobiDB-lite"/>
    </source>
</evidence>
<feature type="compositionally biased region" description="Basic and acidic residues" evidence="1">
    <location>
        <begin position="16"/>
        <end position="26"/>
    </location>
</feature>
<dbReference type="InterPro" id="IPR012349">
    <property type="entry name" value="Split_barrel_FMN-bd"/>
</dbReference>
<name>A0ABT1LLP9_9MICC</name>
<feature type="region of interest" description="Disordered" evidence="1">
    <location>
        <begin position="1"/>
        <end position="26"/>
    </location>
</feature>
<dbReference type="EMBL" id="JANCLV010000003">
    <property type="protein sequence ID" value="MCP8999379.1"/>
    <property type="molecule type" value="Genomic_DNA"/>
</dbReference>